<feature type="transmembrane region" description="Helical" evidence="1">
    <location>
        <begin position="269"/>
        <end position="298"/>
    </location>
</feature>
<dbReference type="AlphaFoldDB" id="A0A1J3EAI5"/>
<dbReference type="EMBL" id="GEVK01023671">
    <property type="protein sequence ID" value="JAU29161.1"/>
    <property type="molecule type" value="Transcribed_RNA"/>
</dbReference>
<proteinExistence type="predicted"/>
<keyword evidence="1" id="KW-1133">Transmembrane helix</keyword>
<keyword evidence="1" id="KW-0812">Transmembrane</keyword>
<name>A0A1J3EAI5_NOCCA</name>
<organism evidence="2">
    <name type="scientific">Noccaea caerulescens</name>
    <name type="common">Alpine penny-cress</name>
    <name type="synonym">Thlaspi caerulescens</name>
    <dbReference type="NCBI Taxonomy" id="107243"/>
    <lineage>
        <taxon>Eukaryota</taxon>
        <taxon>Viridiplantae</taxon>
        <taxon>Streptophyta</taxon>
        <taxon>Embryophyta</taxon>
        <taxon>Tracheophyta</taxon>
        <taxon>Spermatophyta</taxon>
        <taxon>Magnoliopsida</taxon>
        <taxon>eudicotyledons</taxon>
        <taxon>Gunneridae</taxon>
        <taxon>Pentapetalae</taxon>
        <taxon>rosids</taxon>
        <taxon>malvids</taxon>
        <taxon>Brassicales</taxon>
        <taxon>Brassicaceae</taxon>
        <taxon>Coluteocarpeae</taxon>
        <taxon>Noccaea</taxon>
    </lineage>
</organism>
<keyword evidence="1" id="KW-0472">Membrane</keyword>
<gene>
    <name evidence="2" type="ORF">LC_TR7396_c18_g1_i1_g.25564</name>
</gene>
<reference evidence="2" key="1">
    <citation type="submission" date="2016-07" db="EMBL/GenBank/DDBJ databases">
        <title>De novo transcriptome assembly of four accessions of the metal hyperaccumulator plant Noccaea caerulescens.</title>
        <authorList>
            <person name="Blande D."/>
            <person name="Halimaa P."/>
            <person name="Tervahauta A.I."/>
            <person name="Aarts M.G."/>
            <person name="Karenlampi S.O."/>
        </authorList>
    </citation>
    <scope>NUCLEOTIDE SEQUENCE</scope>
</reference>
<accession>A0A1J3EAI5</accession>
<evidence type="ECO:0000256" key="1">
    <source>
        <dbReference type="SAM" id="Phobius"/>
    </source>
</evidence>
<protein>
    <submittedName>
        <fullName evidence="2">Uncharacterized protein</fullName>
    </submittedName>
</protein>
<sequence>MAMDYNDWPREEDTMSDENIQDETYEEPPLDENVLTPEQKVELDKLCTENTMLTRSDLAIMIRLNIMSHRAALEGRELTFYEIGIAQALEEVIYWVPPCPLEGTCDSTVETHDYEDSHIPCIDVVASSVYTPILIDECHDLICETHRLDTLRVEKLTRDYHEICFDINHLSALNAHDLEFKFPVLEESKSILEKSYLGDVLDVDKILNEAEGSKVEIDFREEDIVFYMIDGDEVDYFVMNSFKPEVDFIFPSNAFDPHEHLSIKENFKLYAIIVVELFDVKLASLAWIVGCCLAHVVFCNNRRRTKDALAQPFDSYD</sequence>
<evidence type="ECO:0000313" key="2">
    <source>
        <dbReference type="EMBL" id="JAU29161.1"/>
    </source>
</evidence>